<dbReference type="InterPro" id="IPR037459">
    <property type="entry name" value="RhgT-like"/>
</dbReference>
<comment type="caution">
    <text evidence="5">The sequence shown here is derived from an EMBL/GenBank/DDBJ whole genome shotgun (WGS) entry which is preliminary data.</text>
</comment>
<accession>A0ABY3FCC4</accession>
<dbReference type="Gene3D" id="3.40.50.1110">
    <property type="entry name" value="SGNH hydrolase"/>
    <property type="match status" value="1"/>
</dbReference>
<reference evidence="5 6" key="1">
    <citation type="submission" date="2019-07" db="EMBL/GenBank/DDBJ databases">
        <title>Diversity of Bacteria from Kongsfjorden, Arctic.</title>
        <authorList>
            <person name="Yu Y."/>
        </authorList>
    </citation>
    <scope>NUCLEOTIDE SEQUENCE [LARGE SCALE GENOMIC DNA]</scope>
    <source>
        <strain evidence="5 6">SM1927</strain>
    </source>
</reference>
<comment type="similarity">
    <text evidence="1">Belongs to the 'GDSL' lipolytic enzyme family.</text>
</comment>
<evidence type="ECO:0000256" key="3">
    <source>
        <dbReference type="SAM" id="MobiDB-lite"/>
    </source>
</evidence>
<evidence type="ECO:0000313" key="6">
    <source>
        <dbReference type="Proteomes" id="UP000317938"/>
    </source>
</evidence>
<dbReference type="InterPro" id="IPR001087">
    <property type="entry name" value="GDSL"/>
</dbReference>
<protein>
    <submittedName>
        <fullName evidence="5">Rhamnogalacturonan acetylesterase</fullName>
    </submittedName>
</protein>
<feature type="chain" id="PRO_5047272061" evidence="4">
    <location>
        <begin position="20"/>
        <end position="600"/>
    </location>
</feature>
<feature type="region of interest" description="Disordered" evidence="3">
    <location>
        <begin position="38"/>
        <end position="60"/>
    </location>
</feature>
<dbReference type="SUPFAM" id="SSF52266">
    <property type="entry name" value="SGNH hydrolase"/>
    <property type="match status" value="1"/>
</dbReference>
<keyword evidence="4" id="KW-0732">Signal</keyword>
<proteinExistence type="inferred from homology"/>
<dbReference type="Proteomes" id="UP000317938">
    <property type="component" value="Unassembled WGS sequence"/>
</dbReference>
<dbReference type="PANTHER" id="PTHR43695:SF1">
    <property type="entry name" value="RHAMNOGALACTURONAN ACETYLESTERASE"/>
    <property type="match status" value="1"/>
</dbReference>
<evidence type="ECO:0000256" key="1">
    <source>
        <dbReference type="ARBA" id="ARBA00008668"/>
    </source>
</evidence>
<feature type="signal peptide" evidence="4">
    <location>
        <begin position="1"/>
        <end position="19"/>
    </location>
</feature>
<gene>
    <name evidence="5" type="ORF">FQP85_12885</name>
</gene>
<dbReference type="CDD" id="cd01821">
    <property type="entry name" value="Rhamnogalacturan_acetylesterase_like"/>
    <property type="match status" value="1"/>
</dbReference>
<organism evidence="5 6">
    <name type="scientific">Pseudoalteromonas neustonica</name>
    <dbReference type="NCBI Taxonomy" id="1840331"/>
    <lineage>
        <taxon>Bacteria</taxon>
        <taxon>Pseudomonadati</taxon>
        <taxon>Pseudomonadota</taxon>
        <taxon>Gammaproteobacteria</taxon>
        <taxon>Alteromonadales</taxon>
        <taxon>Pseudoalteromonadaceae</taxon>
        <taxon>Pseudoalteromonas</taxon>
    </lineage>
</organism>
<dbReference type="PANTHER" id="PTHR43695">
    <property type="entry name" value="PUTATIVE (AFU_ORTHOLOGUE AFUA_2G17250)-RELATED"/>
    <property type="match status" value="1"/>
</dbReference>
<sequence>MKIFLKQLSILLVCFYLSACGGSSDDSTIVDPIVTDPVVTDPVDPEPPVEPEPPVDPEDPVDPIADITIHMIGDSTMTEYDQSRKPQAGWGEQVPMFVSDKATVRNWARGGRSSRSFYYEDGLWNLVKETIKTGDYLIIQFGHNDQKLGDAYEEFGTYAYCSNGISNGEDCLDTEHSYYQFLKKYIKEARDLGAVPILMSPIVRKYFSGESIRNSGLHNLETVNTGELFARGNYPAAMKEVAVLLDVPMVDLTGQTKEIVEKYGEQAATESLYISADSTHPQVLFATLIAKEAMKSLQQQEVLADYIIEATSFISSPETLQWNDRYIGVANVKTLTLSAFDLSPNTGNLVATAPDGFLLSDAPDSTNWTTILTVPYENGAFTEKMYVQFTPYSEKSFNDSISFFAGGIDLGTVNVSGNGVDVGNGLPTYSRWFTEGGALAAITDGPITAQDASVVNLDTGSVKTFAVNEQDTGVARFRVYGPDLVSKNAGKYLEFSLTAATQTFSIDTISAWMTTSGGSTVQADIQYSFNSDFSNPVSLNEDPIMFSKDTMLLTEYNVTIQILAENKLYIRIYPYNAAGADTTGKYLAVYDVKVSGLSGD</sequence>
<keyword evidence="2" id="KW-0378">Hydrolase</keyword>
<dbReference type="EMBL" id="VNFF01000011">
    <property type="protein sequence ID" value="TVU82663.1"/>
    <property type="molecule type" value="Genomic_DNA"/>
</dbReference>
<evidence type="ECO:0000256" key="4">
    <source>
        <dbReference type="SAM" id="SignalP"/>
    </source>
</evidence>
<name>A0ABY3FCC4_9GAMM</name>
<dbReference type="InterPro" id="IPR036514">
    <property type="entry name" value="SGNH_hydro_sf"/>
</dbReference>
<evidence type="ECO:0000256" key="2">
    <source>
        <dbReference type="ARBA" id="ARBA00022801"/>
    </source>
</evidence>
<evidence type="ECO:0000313" key="5">
    <source>
        <dbReference type="EMBL" id="TVU82663.1"/>
    </source>
</evidence>
<keyword evidence="6" id="KW-1185">Reference proteome</keyword>
<feature type="compositionally biased region" description="Acidic residues" evidence="3">
    <location>
        <begin position="43"/>
        <end position="60"/>
    </location>
</feature>
<dbReference type="RefSeq" id="WP_145239075.1">
    <property type="nucleotide sequence ID" value="NZ_VNFF01000011.1"/>
</dbReference>
<dbReference type="Pfam" id="PF00657">
    <property type="entry name" value="Lipase_GDSL"/>
    <property type="match status" value="1"/>
</dbReference>